<feature type="signal peptide" evidence="8">
    <location>
        <begin position="1"/>
        <end position="30"/>
    </location>
</feature>
<dbReference type="EMBL" id="RQJO01000007">
    <property type="protein sequence ID" value="RRB07593.1"/>
    <property type="molecule type" value="Genomic_DNA"/>
</dbReference>
<dbReference type="Gene3D" id="2.40.170.20">
    <property type="entry name" value="TonB-dependent receptor, beta-barrel domain"/>
    <property type="match status" value="1"/>
</dbReference>
<reference evidence="10 11" key="1">
    <citation type="submission" date="2018-11" db="EMBL/GenBank/DDBJ databases">
        <authorList>
            <person name="Zhou Z."/>
            <person name="Wang G."/>
        </authorList>
    </citation>
    <scope>NUCLEOTIDE SEQUENCE [LARGE SCALE GENOMIC DNA]</scope>
    <source>
        <strain evidence="10 11">KCTC52004</strain>
    </source>
</reference>
<evidence type="ECO:0000256" key="2">
    <source>
        <dbReference type="ARBA" id="ARBA00022448"/>
    </source>
</evidence>
<proteinExistence type="inferred from homology"/>
<protein>
    <submittedName>
        <fullName evidence="10">SusC/RagA family TonB-linked outer membrane protein</fullName>
    </submittedName>
</protein>
<dbReference type="SUPFAM" id="SSF49464">
    <property type="entry name" value="Carboxypeptidase regulatory domain-like"/>
    <property type="match status" value="1"/>
</dbReference>
<keyword evidence="2 7" id="KW-0813">Transport</keyword>
<keyword evidence="8" id="KW-0732">Signal</keyword>
<evidence type="ECO:0000256" key="7">
    <source>
        <dbReference type="PROSITE-ProRule" id="PRU01360"/>
    </source>
</evidence>
<evidence type="ECO:0000313" key="11">
    <source>
        <dbReference type="Proteomes" id="UP000271925"/>
    </source>
</evidence>
<dbReference type="InterPro" id="IPR023996">
    <property type="entry name" value="TonB-dep_OMP_SusC/RagA"/>
</dbReference>
<sequence>MNSNSIISRMLRHLFTVALLTGICFSAAWADRPEIDLENVKITLVREEGSISKIIEKITKATGYVFLYEDNLKGDLEKRVKIENGTNLQTILASISQQSSLEFKAVSKNIIIRKKTGAAEPNDAKQTRKISGRVTSSKDGAGLPGVNIVLKGTQTGSNTDGNGRYTIDISGNNPTLVFSYIGFVSQEIAVGNRNTVDLAMEESAETLQEAVVTALGIKREKRSLGYAVGEVEGKEVSRIAPENVLTSMAGKVAGVTISQTGGTGSSVSMIIRGAKSLSNDNQPLFVVDGVPIANTLNNVSQSGNDNRVDYGNAISSINPDDVESVSILKGPSAAALYGSRAGNGVVLITTKSGSSAKKMTVNITSNTVFDRPYKFLDMHSKFATGILPFTPTNNPYPGGILMIDEASAGGVGPELDKGYKAIQWNSPKDASGKSIPTDLVSHPNNIRDFVRTGITTTNGVSISNSNDLVTYRLSYSNMTNRGIIPNSDLFRNTLNLSSSVKLSNKLRVSTNLDFSRNNSNNRPASERGTNPLQWAYAVSPHIDINELKDYWVPGKEGLQQKSQAIGNYNNPYFLANEVNNAFTRDRLFGNVKADWQITKDLNLMLRYALDTYQESRTTTMANSYTGEPRGYYGIRNLGRYERNADFLLTYKKDIKDFSLSVSGGGNLRYQKYTDVNNASKNGTGLVIPGLFTLQNIATANILYESSWNQKGVNSLYALTTVGYKDMIFLDASVRNDWSSTLPVANRSYFYPAASLSFLINEMIPMSNNVNMLKIRGNVAKSGNDTGPYSLINTLGSYESWEGLTRLTKSGSILLPDLKPEIATSYEVGADLTMFRNRLRVSGSYYVMENRNQIIPTKLPPSSGFTSKNINAGLLVSKGFEFNVGGTPFEKNGWRVDLNANISRNVTTIKELTPGLDFYTLWTDAKGGAWTYVGEKIGDIYDSQIVTVTDQNSPYFGYPILDQDGSWQSVSASNSRNKIGNFNPNFILGLQSSISYKNFHLNMTFDWRNGGDFVSQTYRYSESDLKSQRFLDQLINPNGLTGDALANMLKSDPDKYIKITGNHFPIVGGPTAAYGGFPFEYGGNTYAYGVFNPGVIATYDAEGKVTGYKENLGGTGTKIIPYGDNYPWDFTRAALFDASFIKLREVSLSYDLPNTFTKRIGIQNAQIGVYSRNIILWTAAKIGIDPEMAFQPQAGAQAGTQFKQGIERYNVMPWVMPVGFKLNLTF</sequence>
<accession>A0A3P1C3F0</accession>
<dbReference type="Gene3D" id="2.170.130.10">
    <property type="entry name" value="TonB-dependent receptor, plug domain"/>
    <property type="match status" value="1"/>
</dbReference>
<dbReference type="SUPFAM" id="SSF56935">
    <property type="entry name" value="Porins"/>
    <property type="match status" value="1"/>
</dbReference>
<dbReference type="InterPro" id="IPR012910">
    <property type="entry name" value="Plug_dom"/>
</dbReference>
<dbReference type="InterPro" id="IPR008969">
    <property type="entry name" value="CarboxyPept-like_regulatory"/>
</dbReference>
<feature type="domain" description="TonB-dependent receptor plug" evidence="9">
    <location>
        <begin position="221"/>
        <end position="345"/>
    </location>
</feature>
<comment type="similarity">
    <text evidence="7">Belongs to the TonB-dependent receptor family.</text>
</comment>
<evidence type="ECO:0000313" key="10">
    <source>
        <dbReference type="EMBL" id="RRB07593.1"/>
    </source>
</evidence>
<dbReference type="GO" id="GO:0009279">
    <property type="term" value="C:cell outer membrane"/>
    <property type="evidence" value="ECO:0007669"/>
    <property type="project" value="UniProtKB-SubCell"/>
</dbReference>
<dbReference type="PROSITE" id="PS52016">
    <property type="entry name" value="TONB_DEPENDENT_REC_3"/>
    <property type="match status" value="1"/>
</dbReference>
<evidence type="ECO:0000259" key="9">
    <source>
        <dbReference type="Pfam" id="PF07715"/>
    </source>
</evidence>
<keyword evidence="11" id="KW-1185">Reference proteome</keyword>
<evidence type="ECO:0000256" key="4">
    <source>
        <dbReference type="ARBA" id="ARBA00022692"/>
    </source>
</evidence>
<comment type="subcellular location">
    <subcellularLocation>
        <location evidence="1 7">Cell outer membrane</location>
        <topology evidence="1 7">Multi-pass membrane protein</topology>
    </subcellularLocation>
</comment>
<evidence type="ECO:0000256" key="5">
    <source>
        <dbReference type="ARBA" id="ARBA00023136"/>
    </source>
</evidence>
<evidence type="ECO:0000256" key="8">
    <source>
        <dbReference type="SAM" id="SignalP"/>
    </source>
</evidence>
<dbReference type="InterPro" id="IPR039426">
    <property type="entry name" value="TonB-dep_rcpt-like"/>
</dbReference>
<dbReference type="InterPro" id="IPR023997">
    <property type="entry name" value="TonB-dep_OMP_SusC/RagA_CS"/>
</dbReference>
<name>A0A3P1C3F0_9BACT</name>
<evidence type="ECO:0000256" key="1">
    <source>
        <dbReference type="ARBA" id="ARBA00004571"/>
    </source>
</evidence>
<organism evidence="10 11">
    <name type="scientific">Larkinella rosea</name>
    <dbReference type="NCBI Taxonomy" id="2025312"/>
    <lineage>
        <taxon>Bacteria</taxon>
        <taxon>Pseudomonadati</taxon>
        <taxon>Bacteroidota</taxon>
        <taxon>Cytophagia</taxon>
        <taxon>Cytophagales</taxon>
        <taxon>Spirosomataceae</taxon>
        <taxon>Larkinella</taxon>
    </lineage>
</organism>
<evidence type="ECO:0000256" key="6">
    <source>
        <dbReference type="ARBA" id="ARBA00023237"/>
    </source>
</evidence>
<dbReference type="Pfam" id="PF13715">
    <property type="entry name" value="CarbopepD_reg_2"/>
    <property type="match status" value="1"/>
</dbReference>
<keyword evidence="5 7" id="KW-0472">Membrane</keyword>
<gene>
    <name evidence="10" type="ORF">EHT25_07385</name>
</gene>
<dbReference type="NCBIfam" id="TIGR04056">
    <property type="entry name" value="OMP_RagA_SusC"/>
    <property type="match status" value="1"/>
</dbReference>
<dbReference type="Pfam" id="PF07715">
    <property type="entry name" value="Plug"/>
    <property type="match status" value="1"/>
</dbReference>
<dbReference type="Proteomes" id="UP000271925">
    <property type="component" value="Unassembled WGS sequence"/>
</dbReference>
<dbReference type="OrthoDB" id="9768177at2"/>
<dbReference type="AlphaFoldDB" id="A0A3P1C3F0"/>
<dbReference type="InterPro" id="IPR037066">
    <property type="entry name" value="Plug_dom_sf"/>
</dbReference>
<comment type="caution">
    <text evidence="10">The sequence shown here is derived from an EMBL/GenBank/DDBJ whole genome shotgun (WGS) entry which is preliminary data.</text>
</comment>
<evidence type="ECO:0000256" key="3">
    <source>
        <dbReference type="ARBA" id="ARBA00022452"/>
    </source>
</evidence>
<keyword evidence="3 7" id="KW-1134">Transmembrane beta strand</keyword>
<keyword evidence="6 7" id="KW-0998">Cell outer membrane</keyword>
<dbReference type="InterPro" id="IPR036942">
    <property type="entry name" value="Beta-barrel_TonB_sf"/>
</dbReference>
<feature type="chain" id="PRO_5018190804" evidence="8">
    <location>
        <begin position="31"/>
        <end position="1225"/>
    </location>
</feature>
<dbReference type="Gene3D" id="2.60.40.1120">
    <property type="entry name" value="Carboxypeptidase-like, regulatory domain"/>
    <property type="match status" value="1"/>
</dbReference>
<dbReference type="NCBIfam" id="TIGR04057">
    <property type="entry name" value="SusC_RagA_signa"/>
    <property type="match status" value="1"/>
</dbReference>
<keyword evidence="4 7" id="KW-0812">Transmembrane</keyword>